<evidence type="ECO:0000256" key="1">
    <source>
        <dbReference type="ARBA" id="ARBA00006484"/>
    </source>
</evidence>
<dbReference type="PRINTS" id="PR00081">
    <property type="entry name" value="GDHRDH"/>
</dbReference>
<dbReference type="EMBL" id="WBMT01000004">
    <property type="protein sequence ID" value="KAB2350042.1"/>
    <property type="molecule type" value="Genomic_DNA"/>
</dbReference>
<dbReference type="Gene3D" id="3.40.50.720">
    <property type="entry name" value="NAD(P)-binding Rossmann-like Domain"/>
    <property type="match status" value="1"/>
</dbReference>
<dbReference type="InterPro" id="IPR002347">
    <property type="entry name" value="SDR_fam"/>
</dbReference>
<dbReference type="GO" id="GO:0016491">
    <property type="term" value="F:oxidoreductase activity"/>
    <property type="evidence" value="ECO:0007669"/>
    <property type="project" value="UniProtKB-KW"/>
</dbReference>
<dbReference type="PANTHER" id="PTHR44169">
    <property type="entry name" value="NADPH-DEPENDENT 1-ACYLDIHYDROXYACETONE PHOSPHATE REDUCTASE"/>
    <property type="match status" value="1"/>
</dbReference>
<organism evidence="4 5">
    <name type="scientific">Actinomadura rudentiformis</name>
    <dbReference type="NCBI Taxonomy" id="359158"/>
    <lineage>
        <taxon>Bacteria</taxon>
        <taxon>Bacillati</taxon>
        <taxon>Actinomycetota</taxon>
        <taxon>Actinomycetes</taxon>
        <taxon>Streptosporangiales</taxon>
        <taxon>Thermomonosporaceae</taxon>
        <taxon>Actinomadura</taxon>
    </lineage>
</organism>
<dbReference type="PROSITE" id="PS00061">
    <property type="entry name" value="ADH_SHORT"/>
    <property type="match status" value="1"/>
</dbReference>
<evidence type="ECO:0000256" key="2">
    <source>
        <dbReference type="ARBA" id="ARBA00023002"/>
    </source>
</evidence>
<dbReference type="OrthoDB" id="3212478at2"/>
<evidence type="ECO:0000313" key="5">
    <source>
        <dbReference type="Proteomes" id="UP000468735"/>
    </source>
</evidence>
<reference evidence="4 5" key="1">
    <citation type="submission" date="2019-09" db="EMBL/GenBank/DDBJ databases">
        <title>Actinomadura physcomitrii sp. nov., a novel actinomycete isolated from moss [Physcomitrium sphaericum (Ludw) Fuernr].</title>
        <authorList>
            <person name="Zhuang X."/>
            <person name="Liu C."/>
        </authorList>
    </citation>
    <scope>NUCLEOTIDE SEQUENCE [LARGE SCALE GENOMIC DNA]</scope>
    <source>
        <strain evidence="4 5">HMC1</strain>
    </source>
</reference>
<dbReference type="NCBIfam" id="NF006119">
    <property type="entry name" value="PRK08264.1-5"/>
    <property type="match status" value="1"/>
</dbReference>
<evidence type="ECO:0000313" key="4">
    <source>
        <dbReference type="EMBL" id="KAB2350042.1"/>
    </source>
</evidence>
<dbReference type="PANTHER" id="PTHR44169:SF6">
    <property type="entry name" value="NADPH-DEPENDENT 1-ACYLDIHYDROXYACETONE PHOSPHATE REDUCTASE"/>
    <property type="match status" value="1"/>
</dbReference>
<evidence type="ECO:0000256" key="3">
    <source>
        <dbReference type="RuleBase" id="RU000363"/>
    </source>
</evidence>
<dbReference type="SUPFAM" id="SSF51735">
    <property type="entry name" value="NAD(P)-binding Rossmann-fold domains"/>
    <property type="match status" value="1"/>
</dbReference>
<comment type="similarity">
    <text evidence="1 3">Belongs to the short-chain dehydrogenases/reductases (SDR) family.</text>
</comment>
<dbReference type="AlphaFoldDB" id="A0A6H9Z4Y5"/>
<protein>
    <submittedName>
        <fullName evidence="4">SDR family oxidoreductase</fullName>
    </submittedName>
</protein>
<dbReference type="InterPro" id="IPR020904">
    <property type="entry name" value="Sc_DH/Rdtase_CS"/>
</dbReference>
<sequence length="231" mass="23885">MELNGAIAVVTGANRGLGRHLATQLLERGASVYAAVRRPDELDLPGVTPLRLDVTDHGSIQTAAEIATDANLLINNAGISTGTPLIAGDFEAVHRELETNFYGPLAVTRAFAPVIQGNGGGAVLNILSVISWVHPAQAGAYAAAKAAAWAMTDAVREELEPRGISVSGLHVGFIDTDMTAGMPDVPKADPADVAAQALDGIAKGQPEILADDLTRQVRLGLAHGPIPTRVA</sequence>
<dbReference type="RefSeq" id="WP_151559604.1">
    <property type="nucleotide sequence ID" value="NZ_WBMT01000004.1"/>
</dbReference>
<dbReference type="PRINTS" id="PR00080">
    <property type="entry name" value="SDRFAMILY"/>
</dbReference>
<dbReference type="Pfam" id="PF00106">
    <property type="entry name" value="adh_short"/>
    <property type="match status" value="1"/>
</dbReference>
<keyword evidence="5" id="KW-1185">Reference proteome</keyword>
<name>A0A6H9Z4Y5_9ACTN</name>
<keyword evidence="2" id="KW-0560">Oxidoreductase</keyword>
<comment type="caution">
    <text evidence="4">The sequence shown here is derived from an EMBL/GenBank/DDBJ whole genome shotgun (WGS) entry which is preliminary data.</text>
</comment>
<proteinExistence type="inferred from homology"/>
<accession>A0A6H9Z4Y5</accession>
<dbReference type="InterPro" id="IPR036291">
    <property type="entry name" value="NAD(P)-bd_dom_sf"/>
</dbReference>
<dbReference type="Proteomes" id="UP000468735">
    <property type="component" value="Unassembled WGS sequence"/>
</dbReference>
<gene>
    <name evidence="4" type="ORF">F8566_09440</name>
</gene>